<organism evidence="2 3">
    <name type="scientific">Fistulifera solaris</name>
    <name type="common">Oleaginous diatom</name>
    <dbReference type="NCBI Taxonomy" id="1519565"/>
    <lineage>
        <taxon>Eukaryota</taxon>
        <taxon>Sar</taxon>
        <taxon>Stramenopiles</taxon>
        <taxon>Ochrophyta</taxon>
        <taxon>Bacillariophyta</taxon>
        <taxon>Bacillariophyceae</taxon>
        <taxon>Bacillariophycidae</taxon>
        <taxon>Naviculales</taxon>
        <taxon>Naviculaceae</taxon>
        <taxon>Fistulifera</taxon>
    </lineage>
</organism>
<evidence type="ECO:0000256" key="1">
    <source>
        <dbReference type="SAM" id="SignalP"/>
    </source>
</evidence>
<feature type="chain" id="PRO_5012599842" evidence="1">
    <location>
        <begin position="23"/>
        <end position="192"/>
    </location>
</feature>
<feature type="signal peptide" evidence="1">
    <location>
        <begin position="1"/>
        <end position="22"/>
    </location>
</feature>
<proteinExistence type="predicted"/>
<gene>
    <name evidence="2" type="ORF">FisN_16Lh319</name>
</gene>
<comment type="caution">
    <text evidence="2">The sequence shown here is derived from an EMBL/GenBank/DDBJ whole genome shotgun (WGS) entry which is preliminary data.</text>
</comment>
<keyword evidence="1" id="KW-0732">Signal</keyword>
<dbReference type="InParanoid" id="A0A1Z5KPA2"/>
<evidence type="ECO:0000313" key="2">
    <source>
        <dbReference type="EMBL" id="GAX27987.1"/>
    </source>
</evidence>
<evidence type="ECO:0000313" key="3">
    <source>
        <dbReference type="Proteomes" id="UP000198406"/>
    </source>
</evidence>
<name>A0A1Z5KPA2_FISSO</name>
<dbReference type="AlphaFoldDB" id="A0A1Z5KPA2"/>
<keyword evidence="3" id="KW-1185">Reference proteome</keyword>
<sequence>MHRSTYALALLIWAFWHTLGDASLIDRLVSTACELAEPRIDGDDLATCDCNGSFRVFGGLRAKLMCTTNMRVCYEGTAYCGYAKVDASLGARIFGRSGFLGTTISVDMDEGLPNSLTEAPPMTVRLFPVGLNFLFNTCEMFLGDQKCASCVVCEEGVEFTYDCSNTDLAPGNTLLFVPGPKSTTCISFMPAP</sequence>
<reference evidence="2 3" key="1">
    <citation type="journal article" date="2015" name="Plant Cell">
        <title>Oil accumulation by the oleaginous diatom Fistulifera solaris as revealed by the genome and transcriptome.</title>
        <authorList>
            <person name="Tanaka T."/>
            <person name="Maeda Y."/>
            <person name="Veluchamy A."/>
            <person name="Tanaka M."/>
            <person name="Abida H."/>
            <person name="Marechal E."/>
            <person name="Bowler C."/>
            <person name="Muto M."/>
            <person name="Sunaga Y."/>
            <person name="Tanaka M."/>
            <person name="Yoshino T."/>
            <person name="Taniguchi T."/>
            <person name="Fukuda Y."/>
            <person name="Nemoto M."/>
            <person name="Matsumoto M."/>
            <person name="Wong P.S."/>
            <person name="Aburatani S."/>
            <person name="Fujibuchi W."/>
        </authorList>
    </citation>
    <scope>NUCLEOTIDE SEQUENCE [LARGE SCALE GENOMIC DNA]</scope>
    <source>
        <strain evidence="2 3">JPCC DA0580</strain>
    </source>
</reference>
<protein>
    <submittedName>
        <fullName evidence="2">Uncharacterized protein</fullName>
    </submittedName>
</protein>
<dbReference type="EMBL" id="BDSP01000263">
    <property type="protein sequence ID" value="GAX27987.1"/>
    <property type="molecule type" value="Genomic_DNA"/>
</dbReference>
<dbReference type="Proteomes" id="UP000198406">
    <property type="component" value="Unassembled WGS sequence"/>
</dbReference>
<accession>A0A1Z5KPA2</accession>